<proteinExistence type="predicted"/>
<dbReference type="Proteomes" id="UP000886998">
    <property type="component" value="Unassembled WGS sequence"/>
</dbReference>
<dbReference type="Pfam" id="PF18701">
    <property type="entry name" value="DUF5641"/>
    <property type="match status" value="1"/>
</dbReference>
<evidence type="ECO:0000313" key="2">
    <source>
        <dbReference type="EMBL" id="GFY72607.1"/>
    </source>
</evidence>
<name>A0A8X7CQG4_9ARAC</name>
<reference evidence="2" key="1">
    <citation type="submission" date="2020-08" db="EMBL/GenBank/DDBJ databases">
        <title>Multicomponent nature underlies the extraordinary mechanical properties of spider dragline silk.</title>
        <authorList>
            <person name="Kono N."/>
            <person name="Nakamura H."/>
            <person name="Mori M."/>
            <person name="Yoshida Y."/>
            <person name="Ohtoshi R."/>
            <person name="Malay A.D."/>
            <person name="Moran D.A.P."/>
            <person name="Tomita M."/>
            <person name="Numata K."/>
            <person name="Arakawa K."/>
        </authorList>
    </citation>
    <scope>NUCLEOTIDE SEQUENCE</scope>
</reference>
<dbReference type="OrthoDB" id="6436901at2759"/>
<gene>
    <name evidence="2" type="primary">AVEN_193665_1</name>
    <name evidence="2" type="ORF">TNIN_338571</name>
</gene>
<organism evidence="2 3">
    <name type="scientific">Trichonephila inaurata madagascariensis</name>
    <dbReference type="NCBI Taxonomy" id="2747483"/>
    <lineage>
        <taxon>Eukaryota</taxon>
        <taxon>Metazoa</taxon>
        <taxon>Ecdysozoa</taxon>
        <taxon>Arthropoda</taxon>
        <taxon>Chelicerata</taxon>
        <taxon>Arachnida</taxon>
        <taxon>Araneae</taxon>
        <taxon>Araneomorphae</taxon>
        <taxon>Entelegynae</taxon>
        <taxon>Araneoidea</taxon>
        <taxon>Nephilidae</taxon>
        <taxon>Trichonephila</taxon>
        <taxon>Trichonephila inaurata</taxon>
    </lineage>
</organism>
<dbReference type="PANTHER" id="PTHR47331">
    <property type="entry name" value="PHD-TYPE DOMAIN-CONTAINING PROTEIN"/>
    <property type="match status" value="1"/>
</dbReference>
<accession>A0A8X7CQG4</accession>
<protein>
    <submittedName>
        <fullName evidence="2">Integrase catalytic domain-containing protein</fullName>
    </submittedName>
</protein>
<evidence type="ECO:0000313" key="3">
    <source>
        <dbReference type="Proteomes" id="UP000886998"/>
    </source>
</evidence>
<dbReference type="PANTHER" id="PTHR47331:SF5">
    <property type="entry name" value="RIBONUCLEASE H"/>
    <property type="match status" value="1"/>
</dbReference>
<feature type="domain" description="DUF5641" evidence="1">
    <location>
        <begin position="23"/>
        <end position="89"/>
    </location>
</feature>
<sequence>MSLCHRPSSEATDLDMLDGNHFRRRLRFRSSNIQVGDIVSIGDDVKKRLQWSLARIIELIPGKDRIVRTVRVKTQHSVFVRPIQRIFPLEASGSDFQELLKPPADSSMKTLNNDVNLPQVSRFGREIKRPNRH</sequence>
<dbReference type="AlphaFoldDB" id="A0A8X7CQG4"/>
<keyword evidence="3" id="KW-1185">Reference proteome</keyword>
<dbReference type="EMBL" id="BMAV01019534">
    <property type="protein sequence ID" value="GFY72607.1"/>
    <property type="molecule type" value="Genomic_DNA"/>
</dbReference>
<comment type="caution">
    <text evidence="2">The sequence shown here is derived from an EMBL/GenBank/DDBJ whole genome shotgun (WGS) entry which is preliminary data.</text>
</comment>
<dbReference type="InterPro" id="IPR040676">
    <property type="entry name" value="DUF5641"/>
</dbReference>
<evidence type="ECO:0000259" key="1">
    <source>
        <dbReference type="Pfam" id="PF18701"/>
    </source>
</evidence>